<dbReference type="PRINTS" id="PR01397">
    <property type="entry name" value="DHBDHDRGNASE"/>
</dbReference>
<keyword evidence="7 13" id="KW-0732">Signal</keyword>
<keyword evidence="5" id="KW-1134">Transmembrane beta strand</keyword>
<evidence type="ECO:0000256" key="8">
    <source>
        <dbReference type="ARBA" id="ARBA00022787"/>
    </source>
</evidence>
<dbReference type="GO" id="GO:0046930">
    <property type="term" value="C:pore complex"/>
    <property type="evidence" value="ECO:0007669"/>
    <property type="project" value="UniProtKB-KW"/>
</dbReference>
<dbReference type="Proteomes" id="UP000053676">
    <property type="component" value="Unassembled WGS sequence"/>
</dbReference>
<dbReference type="GO" id="GO:0005741">
    <property type="term" value="C:mitochondrial outer membrane"/>
    <property type="evidence" value="ECO:0007669"/>
    <property type="project" value="UniProtKB-SubCell"/>
</dbReference>
<keyword evidence="6" id="KW-0812">Transmembrane</keyword>
<dbReference type="GO" id="GO:0019290">
    <property type="term" value="P:siderophore biosynthetic process"/>
    <property type="evidence" value="ECO:0007669"/>
    <property type="project" value="InterPro"/>
</dbReference>
<dbReference type="InterPro" id="IPR003560">
    <property type="entry name" value="DHB_DH"/>
</dbReference>
<evidence type="ECO:0000256" key="13">
    <source>
        <dbReference type="SAM" id="SignalP"/>
    </source>
</evidence>
<dbReference type="KEGG" id="nai:NECAME_17644"/>
<dbReference type="InterPro" id="IPR033900">
    <property type="entry name" value="Gram_neg_porin_domain"/>
</dbReference>
<evidence type="ECO:0000256" key="2">
    <source>
        <dbReference type="ARBA" id="ARBA00004294"/>
    </source>
</evidence>
<dbReference type="CDD" id="cd00342">
    <property type="entry name" value="gram_neg_porins"/>
    <property type="match status" value="1"/>
</dbReference>
<dbReference type="GO" id="GO:0008667">
    <property type="term" value="F:2,3-dihydro-2,3-dihydroxybenzoate dehydrogenase activity"/>
    <property type="evidence" value="ECO:0007669"/>
    <property type="project" value="InterPro"/>
</dbReference>
<keyword evidence="10" id="KW-0626">Porin</keyword>
<feature type="domain" description="Porin" evidence="14">
    <location>
        <begin position="12"/>
        <end position="132"/>
    </location>
</feature>
<evidence type="ECO:0000259" key="14">
    <source>
        <dbReference type="Pfam" id="PF13609"/>
    </source>
</evidence>
<feature type="chain" id="PRO_5004825206" description="Porin domain-containing protein" evidence="13">
    <location>
        <begin position="24"/>
        <end position="229"/>
    </location>
</feature>
<dbReference type="SUPFAM" id="SSF51735">
    <property type="entry name" value="NAD(P)-binding Rossmann-fold domains"/>
    <property type="match status" value="1"/>
</dbReference>
<dbReference type="CDD" id="cd05233">
    <property type="entry name" value="SDR_c"/>
    <property type="match status" value="1"/>
</dbReference>
<evidence type="ECO:0000256" key="3">
    <source>
        <dbReference type="ARBA" id="ARBA00011233"/>
    </source>
</evidence>
<dbReference type="PANTHER" id="PTHR34501">
    <property type="entry name" value="PROTEIN YDDL-RELATED"/>
    <property type="match status" value="1"/>
</dbReference>
<dbReference type="InterPro" id="IPR036291">
    <property type="entry name" value="NAD(P)-bd_dom_sf"/>
</dbReference>
<evidence type="ECO:0000256" key="7">
    <source>
        <dbReference type="ARBA" id="ARBA00022729"/>
    </source>
</evidence>
<dbReference type="Pfam" id="PF13609">
    <property type="entry name" value="Porin_4"/>
    <property type="match status" value="1"/>
</dbReference>
<evidence type="ECO:0000256" key="12">
    <source>
        <dbReference type="ARBA" id="ARBA00023237"/>
    </source>
</evidence>
<dbReference type="InterPro" id="IPR050298">
    <property type="entry name" value="Gram-neg_bact_OMP"/>
</dbReference>
<evidence type="ECO:0000256" key="4">
    <source>
        <dbReference type="ARBA" id="ARBA00022448"/>
    </source>
</evidence>
<keyword evidence="4" id="KW-0813">Transport</keyword>
<evidence type="ECO:0000313" key="16">
    <source>
        <dbReference type="Proteomes" id="UP000053676"/>
    </source>
</evidence>
<reference evidence="16" key="1">
    <citation type="journal article" date="2014" name="Nat. Genet.">
        <title>Genome of the human hookworm Necator americanus.</title>
        <authorList>
            <person name="Tang Y.T."/>
            <person name="Gao X."/>
            <person name="Rosa B.A."/>
            <person name="Abubucker S."/>
            <person name="Hallsworth-Pepin K."/>
            <person name="Martin J."/>
            <person name="Tyagi R."/>
            <person name="Heizer E."/>
            <person name="Zhang X."/>
            <person name="Bhonagiri-Palsikar V."/>
            <person name="Minx P."/>
            <person name="Warren W.C."/>
            <person name="Wang Q."/>
            <person name="Zhan B."/>
            <person name="Hotez P.J."/>
            <person name="Sternberg P.W."/>
            <person name="Dougall A."/>
            <person name="Gaze S.T."/>
            <person name="Mulvenna J."/>
            <person name="Sotillo J."/>
            <person name="Ranganathan S."/>
            <person name="Rabelo E.M."/>
            <person name="Wilson R.K."/>
            <person name="Felgner P.L."/>
            <person name="Bethony J."/>
            <person name="Hawdon J.M."/>
            <person name="Gasser R.B."/>
            <person name="Loukas A."/>
            <person name="Mitreva M."/>
        </authorList>
    </citation>
    <scope>NUCLEOTIDE SEQUENCE [LARGE SCALE GENOMIC DNA]</scope>
</reference>
<keyword evidence="12" id="KW-0998">Cell outer membrane</keyword>
<proteinExistence type="predicted"/>
<keyword evidence="8" id="KW-0496">Mitochondrion</keyword>
<dbReference type="AlphaFoldDB" id="W2TKV9"/>
<evidence type="ECO:0000256" key="9">
    <source>
        <dbReference type="ARBA" id="ARBA00023065"/>
    </source>
</evidence>
<feature type="signal peptide" evidence="13">
    <location>
        <begin position="1"/>
        <end position="23"/>
    </location>
</feature>
<dbReference type="GO" id="GO:0015288">
    <property type="term" value="F:porin activity"/>
    <property type="evidence" value="ECO:0007669"/>
    <property type="project" value="UniProtKB-KW"/>
</dbReference>
<accession>W2TKV9</accession>
<protein>
    <recommendedName>
        <fullName evidence="14">Porin domain-containing protein</fullName>
    </recommendedName>
</protein>
<evidence type="ECO:0000256" key="10">
    <source>
        <dbReference type="ARBA" id="ARBA00023114"/>
    </source>
</evidence>
<sequence length="229" mass="24148">MKKITISCAAGSILAVAASPAFAQSSVTLYGLVDAAVRYQTNAAPDGKDLVGMTVGPETNSRWGLRGTEDLGGGLSAIFRLENQFDAFNGKLSSPNELFGRQSYVGLSSDTYGTLTLGRQYSPLYDSMAYAASKVALRSYARTWTMELKDRGIRVNTITPGPCGTPLIDAQESTPEAAAATRAKHAANIPLGRMARPEEIAGAMFFLASEDNSFVAGSELLVDGGMCSV</sequence>
<keyword evidence="11" id="KW-0472">Membrane</keyword>
<dbReference type="InterPro" id="IPR023614">
    <property type="entry name" value="Porin_dom_sf"/>
</dbReference>
<organism evidence="15 16">
    <name type="scientific">Necator americanus</name>
    <name type="common">Human hookworm</name>
    <dbReference type="NCBI Taxonomy" id="51031"/>
    <lineage>
        <taxon>Eukaryota</taxon>
        <taxon>Metazoa</taxon>
        <taxon>Ecdysozoa</taxon>
        <taxon>Nematoda</taxon>
        <taxon>Chromadorea</taxon>
        <taxon>Rhabditida</taxon>
        <taxon>Rhabditina</taxon>
        <taxon>Rhabditomorpha</taxon>
        <taxon>Strongyloidea</taxon>
        <taxon>Ancylostomatidae</taxon>
        <taxon>Bunostominae</taxon>
        <taxon>Necator</taxon>
    </lineage>
</organism>
<dbReference type="SUPFAM" id="SSF56935">
    <property type="entry name" value="Porins"/>
    <property type="match status" value="1"/>
</dbReference>
<evidence type="ECO:0000313" key="15">
    <source>
        <dbReference type="EMBL" id="ETN82740.1"/>
    </source>
</evidence>
<keyword evidence="8" id="KW-1000">Mitochondrion outer membrane</keyword>
<evidence type="ECO:0000256" key="5">
    <source>
        <dbReference type="ARBA" id="ARBA00022452"/>
    </source>
</evidence>
<evidence type="ECO:0000256" key="11">
    <source>
        <dbReference type="ARBA" id="ARBA00023136"/>
    </source>
</evidence>
<keyword evidence="16" id="KW-1185">Reference proteome</keyword>
<dbReference type="EMBL" id="KI658399">
    <property type="protein sequence ID" value="ETN82740.1"/>
    <property type="molecule type" value="Genomic_DNA"/>
</dbReference>
<dbReference type="Gene3D" id="2.40.160.10">
    <property type="entry name" value="Porin"/>
    <property type="match status" value="1"/>
</dbReference>
<evidence type="ECO:0000256" key="1">
    <source>
        <dbReference type="ARBA" id="ARBA00004141"/>
    </source>
</evidence>
<gene>
    <name evidence="15" type="ORF">NECAME_17644</name>
</gene>
<comment type="subunit">
    <text evidence="3">Homotrimer.</text>
</comment>
<keyword evidence="9" id="KW-0406">Ion transport</keyword>
<dbReference type="STRING" id="51031.W2TKV9"/>
<dbReference type="PANTHER" id="PTHR34501:SF9">
    <property type="entry name" value="MAJOR OUTER MEMBRANE PROTEIN P.IA"/>
    <property type="match status" value="1"/>
</dbReference>
<dbReference type="GO" id="GO:0006811">
    <property type="term" value="P:monoatomic ion transport"/>
    <property type="evidence" value="ECO:0007669"/>
    <property type="project" value="UniProtKB-KW"/>
</dbReference>
<evidence type="ECO:0000256" key="6">
    <source>
        <dbReference type="ARBA" id="ARBA00022692"/>
    </source>
</evidence>
<comment type="subcellular location">
    <subcellularLocation>
        <location evidence="1">Membrane</location>
        <topology evidence="1">Multi-pass membrane protein</topology>
    </subcellularLocation>
    <subcellularLocation>
        <location evidence="2">Mitochondrion outer membrane</location>
    </subcellularLocation>
</comment>
<dbReference type="OrthoDB" id="294295at2759"/>
<name>W2TKV9_NECAM</name>